<dbReference type="Pfam" id="PF00454">
    <property type="entry name" value="PI3_PI4_kinase"/>
    <property type="match status" value="1"/>
</dbReference>
<dbReference type="GO" id="GO:0005886">
    <property type="term" value="C:plasma membrane"/>
    <property type="evidence" value="ECO:0007669"/>
    <property type="project" value="TreeGrafter"/>
</dbReference>
<accession>A0A177B009</accession>
<dbReference type="InterPro" id="IPR001263">
    <property type="entry name" value="PI3K_accessory_dom"/>
</dbReference>
<dbReference type="Pfam" id="PF00794">
    <property type="entry name" value="PI3K_rbd"/>
    <property type="match status" value="1"/>
</dbReference>
<dbReference type="Proteomes" id="UP000078046">
    <property type="component" value="Unassembled WGS sequence"/>
</dbReference>
<keyword evidence="2" id="KW-0547">Nucleotide-binding</keyword>
<dbReference type="GO" id="GO:0005737">
    <property type="term" value="C:cytoplasm"/>
    <property type="evidence" value="ECO:0007669"/>
    <property type="project" value="TreeGrafter"/>
</dbReference>
<feature type="domain" description="C2 PI3K-type" evidence="9">
    <location>
        <begin position="142"/>
        <end position="300"/>
    </location>
</feature>
<dbReference type="InterPro" id="IPR000341">
    <property type="entry name" value="PI3K_Ras-bd_dom"/>
</dbReference>
<comment type="caution">
    <text evidence="10">The sequence shown here is derived from an EMBL/GenBank/DDBJ whole genome shotgun (WGS) entry which is preliminary data.</text>
</comment>
<keyword evidence="3" id="KW-0418">Kinase</keyword>
<dbReference type="Gene3D" id="2.60.40.150">
    <property type="entry name" value="C2 domain"/>
    <property type="match status" value="1"/>
</dbReference>
<dbReference type="Pfam" id="PF00613">
    <property type="entry name" value="PI3Ka"/>
    <property type="match status" value="1"/>
</dbReference>
<dbReference type="SUPFAM" id="SSF56112">
    <property type="entry name" value="Protein kinase-like (PK-like)"/>
    <property type="match status" value="1"/>
</dbReference>
<dbReference type="InterPro" id="IPR035892">
    <property type="entry name" value="C2_domain_sf"/>
</dbReference>
<evidence type="ECO:0000259" key="9">
    <source>
        <dbReference type="PROSITE" id="PS51547"/>
    </source>
</evidence>
<organism evidence="10 11">
    <name type="scientific">Intoshia linei</name>
    <dbReference type="NCBI Taxonomy" id="1819745"/>
    <lineage>
        <taxon>Eukaryota</taxon>
        <taxon>Metazoa</taxon>
        <taxon>Spiralia</taxon>
        <taxon>Lophotrochozoa</taxon>
        <taxon>Mesozoa</taxon>
        <taxon>Orthonectida</taxon>
        <taxon>Rhopaluridae</taxon>
        <taxon>Intoshia</taxon>
    </lineage>
</organism>
<feature type="domain" description="PIK helical" evidence="7">
    <location>
        <begin position="330"/>
        <end position="507"/>
    </location>
</feature>
<reference evidence="10 11" key="1">
    <citation type="submission" date="2016-04" db="EMBL/GenBank/DDBJ databases">
        <title>The genome of Intoshia linei affirms orthonectids as highly simplified spiralians.</title>
        <authorList>
            <person name="Mikhailov K.V."/>
            <person name="Slusarev G.S."/>
            <person name="Nikitin M.A."/>
            <person name="Logacheva M.D."/>
            <person name="Penin A."/>
            <person name="Aleoshin V."/>
            <person name="Panchin Y.V."/>
        </authorList>
    </citation>
    <scope>NUCLEOTIDE SEQUENCE [LARGE SCALE GENOMIC DNA]</scope>
    <source>
        <strain evidence="10">Intl2013</strain>
        <tissue evidence="10">Whole animal</tissue>
    </source>
</reference>
<dbReference type="SUPFAM" id="SSF54236">
    <property type="entry name" value="Ubiquitin-like"/>
    <property type="match status" value="1"/>
</dbReference>
<dbReference type="AlphaFoldDB" id="A0A177B009"/>
<evidence type="ECO:0008006" key="12">
    <source>
        <dbReference type="Google" id="ProtNLM"/>
    </source>
</evidence>
<comment type="similarity">
    <text evidence="5">Belongs to the PI3/PI4-kinase family.</text>
</comment>
<evidence type="ECO:0000256" key="4">
    <source>
        <dbReference type="ARBA" id="ARBA00022840"/>
    </source>
</evidence>
<feature type="domain" description="PI3K-RBD" evidence="8">
    <location>
        <begin position="1"/>
        <end position="57"/>
    </location>
</feature>
<dbReference type="FunFam" id="1.10.1070.11:FF:000001">
    <property type="entry name" value="Phosphatidylinositol 4,5-bisphosphate 3-kinase catalytic subunit"/>
    <property type="match status" value="1"/>
</dbReference>
<dbReference type="GO" id="GO:0005524">
    <property type="term" value="F:ATP binding"/>
    <property type="evidence" value="ECO:0007669"/>
    <property type="project" value="UniProtKB-KW"/>
</dbReference>
<name>A0A177B009_9BILA</name>
<evidence type="ECO:0000256" key="2">
    <source>
        <dbReference type="ARBA" id="ARBA00022741"/>
    </source>
</evidence>
<dbReference type="OrthoDB" id="67688at2759"/>
<dbReference type="PROSITE" id="PS51547">
    <property type="entry name" value="C2_PI3K"/>
    <property type="match status" value="1"/>
</dbReference>
<dbReference type="GO" id="GO:0035005">
    <property type="term" value="F:1-phosphatidylinositol-4-phosphate 3-kinase activity"/>
    <property type="evidence" value="ECO:0007669"/>
    <property type="project" value="TreeGrafter"/>
</dbReference>
<dbReference type="GO" id="GO:0005942">
    <property type="term" value="C:phosphatidylinositol 3-kinase complex"/>
    <property type="evidence" value="ECO:0007669"/>
    <property type="project" value="TreeGrafter"/>
</dbReference>
<dbReference type="Gene3D" id="1.10.1070.11">
    <property type="entry name" value="Phosphatidylinositol 3-/4-kinase, catalytic domain"/>
    <property type="match status" value="1"/>
</dbReference>
<dbReference type="Gene3D" id="3.10.20.90">
    <property type="entry name" value="Phosphatidylinositol 3-kinase Catalytic Subunit, Chain A, domain 1"/>
    <property type="match status" value="1"/>
</dbReference>
<dbReference type="InterPro" id="IPR002420">
    <property type="entry name" value="PI3K-type_C2_dom"/>
</dbReference>
<gene>
    <name evidence="10" type="ORF">A3Q56_04652</name>
</gene>
<dbReference type="PROSITE" id="PS00915">
    <property type="entry name" value="PI3_4_KINASE_1"/>
    <property type="match status" value="1"/>
</dbReference>
<dbReference type="PROSITE" id="PS51545">
    <property type="entry name" value="PIK_HELICAL"/>
    <property type="match status" value="1"/>
</dbReference>
<keyword evidence="4" id="KW-0067">ATP-binding</keyword>
<keyword evidence="1" id="KW-0808">Transferase</keyword>
<dbReference type="InterPro" id="IPR042236">
    <property type="entry name" value="PI3K_accessory_sf"/>
</dbReference>
<proteinExistence type="inferred from homology"/>
<dbReference type="Gene3D" id="3.30.1010.10">
    <property type="entry name" value="Phosphatidylinositol 3-kinase Catalytic Subunit, Chain A, domain 4"/>
    <property type="match status" value="1"/>
</dbReference>
<dbReference type="EMBL" id="LWCA01000623">
    <property type="protein sequence ID" value="OAF67585.1"/>
    <property type="molecule type" value="Genomic_DNA"/>
</dbReference>
<sequence length="872" mass="102437">MRGLSDFPNLYDKDCSTYMMKTCGKNQYLFDEVPIISYTFVEEMVFEKKEISFLLIHQDEIYKKGYTVASDLTLSAKKLDRINKVISYHKRFDYEIEYDCLLVDQVSYCESSESDCDEYEQNLDTMNIDDNIEDSLDIDTVVEKPFQIEILTVNSNTLSMNNNTLPDHGVFYFQIAMFIGTTRLTEYFNTTKVDSVYLNWRSLYDLNIDYRDVCRDAYISFRLLHMLKKTGKVAKHLFWLNIPVYDEKGCPTMGEISHRMWKFQSKVEDFDCPGTIQECGDTSAPILNVRFKVQKLVDFRIEDNLNKIIDKILSKNKIKPVRIENGVVSCDSETEPSAYFTEMYKWFFVDKLGPPLNSVQKKMFWKDRYYFANHPEVLVQYMQIVKWTDMKCINEFYAFLQLFDHVGLRFALALLDNRFVDTRIRKFAVDSLRKHCKDEEIILYMIQLIQALKAEKYLDNALIFFLLERSWSNARVGHCFYWTLSTECADPYYKNRFNIFLYIYCRYCGEFSHSLVNQVTALRRLNILAVHMKYNSTDLDHVLQRELSNPEIKAAVSNFISPINISHQHGKIIPHLCKVMTSKKKPLWLVWENSDPQSHLYYKEYNLIFKSGDDLRQDMLTLQMFRVLDRIWKDIGVDVKLIPYGCQSIGHDVGVIEVVRGSCTLYAIQKSAVMSAMQINSAGLLKWIKLNHSTADEYRKAIQNFTYSCAGYCVATYILGIRDRHNDNIMLTKSGHVFHIDFGHFLNHKKKKLGIIRERVPFILTNDFLNVITNGKDNPLETNEFKIFTKICHKIYAALFDSHQFFINIFLMMIPSGIEELSVKDIEYLRQILCVSLSLKDARNYFDADMLVSINMSWTTKVDWFWHWTAHK</sequence>
<evidence type="ECO:0000256" key="5">
    <source>
        <dbReference type="PROSITE-ProRule" id="PRU00880"/>
    </source>
</evidence>
<evidence type="ECO:0000256" key="1">
    <source>
        <dbReference type="ARBA" id="ARBA00022679"/>
    </source>
</evidence>
<dbReference type="PROSITE" id="PS00916">
    <property type="entry name" value="PI3_4_KINASE_2"/>
    <property type="match status" value="1"/>
</dbReference>
<dbReference type="PANTHER" id="PTHR10048:SF111">
    <property type="entry name" value="PHOSPHATIDYLINOSITOL 3-KINASE AGE-1"/>
    <property type="match status" value="1"/>
</dbReference>
<protein>
    <recommendedName>
        <fullName evidence="12">Phosphatidylinositol 3-kinase catalytic subunit type 3</fullName>
    </recommendedName>
</protein>
<evidence type="ECO:0000313" key="10">
    <source>
        <dbReference type="EMBL" id="OAF67585.1"/>
    </source>
</evidence>
<evidence type="ECO:0000256" key="3">
    <source>
        <dbReference type="ARBA" id="ARBA00022777"/>
    </source>
</evidence>
<evidence type="ECO:0000313" key="11">
    <source>
        <dbReference type="Proteomes" id="UP000078046"/>
    </source>
</evidence>
<dbReference type="InterPro" id="IPR011009">
    <property type="entry name" value="Kinase-like_dom_sf"/>
</dbReference>
<dbReference type="GO" id="GO:0043491">
    <property type="term" value="P:phosphatidylinositol 3-kinase/protein kinase B signal transduction"/>
    <property type="evidence" value="ECO:0007669"/>
    <property type="project" value="TreeGrafter"/>
</dbReference>
<dbReference type="SUPFAM" id="SSF48371">
    <property type="entry name" value="ARM repeat"/>
    <property type="match status" value="1"/>
</dbReference>
<dbReference type="PROSITE" id="PS50290">
    <property type="entry name" value="PI3_4_KINASE_3"/>
    <property type="match status" value="1"/>
</dbReference>
<dbReference type="PROSITE" id="PS51546">
    <property type="entry name" value="PI3K_RBD"/>
    <property type="match status" value="1"/>
</dbReference>
<dbReference type="InterPro" id="IPR016024">
    <property type="entry name" value="ARM-type_fold"/>
</dbReference>
<evidence type="ECO:0000259" key="6">
    <source>
        <dbReference type="PROSITE" id="PS50290"/>
    </source>
</evidence>
<dbReference type="InterPro" id="IPR015433">
    <property type="entry name" value="PI3/4_kinase"/>
</dbReference>
<dbReference type="SMART" id="SM00145">
    <property type="entry name" value="PI3Ka"/>
    <property type="match status" value="1"/>
</dbReference>
<dbReference type="PANTHER" id="PTHR10048">
    <property type="entry name" value="PHOSPHATIDYLINOSITOL KINASE"/>
    <property type="match status" value="1"/>
</dbReference>
<dbReference type="InterPro" id="IPR029071">
    <property type="entry name" value="Ubiquitin-like_domsf"/>
</dbReference>
<dbReference type="GO" id="GO:0016303">
    <property type="term" value="F:1-phosphatidylinositol-3-kinase activity"/>
    <property type="evidence" value="ECO:0007669"/>
    <property type="project" value="TreeGrafter"/>
</dbReference>
<feature type="domain" description="PI3K/PI4K catalytic" evidence="6">
    <location>
        <begin position="573"/>
        <end position="858"/>
    </location>
</feature>
<dbReference type="InterPro" id="IPR018936">
    <property type="entry name" value="PI3/4_kinase_CS"/>
</dbReference>
<dbReference type="InterPro" id="IPR000403">
    <property type="entry name" value="PI3/4_kinase_cat_dom"/>
</dbReference>
<evidence type="ECO:0000259" key="7">
    <source>
        <dbReference type="PROSITE" id="PS51545"/>
    </source>
</evidence>
<dbReference type="InterPro" id="IPR036940">
    <property type="entry name" value="PI3/4_kinase_cat_sf"/>
</dbReference>
<dbReference type="GO" id="GO:0016477">
    <property type="term" value="P:cell migration"/>
    <property type="evidence" value="ECO:0007669"/>
    <property type="project" value="TreeGrafter"/>
</dbReference>
<keyword evidence="11" id="KW-1185">Reference proteome</keyword>
<dbReference type="GO" id="GO:0048015">
    <property type="term" value="P:phosphatidylinositol-mediated signaling"/>
    <property type="evidence" value="ECO:0007669"/>
    <property type="project" value="TreeGrafter"/>
</dbReference>
<dbReference type="Pfam" id="PF00792">
    <property type="entry name" value="PI3K_C2"/>
    <property type="match status" value="1"/>
</dbReference>
<dbReference type="Gene3D" id="1.25.40.70">
    <property type="entry name" value="Phosphatidylinositol 3-kinase, accessory domain (PIK)"/>
    <property type="match status" value="1"/>
</dbReference>
<dbReference type="SMART" id="SM00146">
    <property type="entry name" value="PI3Kc"/>
    <property type="match status" value="1"/>
</dbReference>
<dbReference type="SUPFAM" id="SSF49562">
    <property type="entry name" value="C2 domain (Calcium/lipid-binding domain, CaLB)"/>
    <property type="match status" value="1"/>
</dbReference>
<evidence type="ECO:0000259" key="8">
    <source>
        <dbReference type="PROSITE" id="PS51546"/>
    </source>
</evidence>